<dbReference type="EMBL" id="CP039355">
    <property type="protein sequence ID" value="QCE13786.1"/>
    <property type="molecule type" value="Genomic_DNA"/>
</dbReference>
<evidence type="ECO:0000313" key="2">
    <source>
        <dbReference type="EMBL" id="QCE13786.1"/>
    </source>
</evidence>
<sequence length="147" mass="16921">MKPSFVIYLLLLSLFLIQARGIRLEKGSQQHKQHDEENNLLKRIDSAAKKDATLCEDEQYSAGKRKCRKLVTSSISTNQDISKNVKNEGNETEAPETYKSRNYKVNWEGKEIFVNKQEEVSDEKYMELVEIAGMDYSPAKKNPPIHN</sequence>
<dbReference type="InterPro" id="IPR049306">
    <property type="entry name" value="GLV1-2"/>
</dbReference>
<organism evidence="2 3">
    <name type="scientific">Vigna unguiculata</name>
    <name type="common">Cowpea</name>
    <dbReference type="NCBI Taxonomy" id="3917"/>
    <lineage>
        <taxon>Eukaryota</taxon>
        <taxon>Viridiplantae</taxon>
        <taxon>Streptophyta</taxon>
        <taxon>Embryophyta</taxon>
        <taxon>Tracheophyta</taxon>
        <taxon>Spermatophyta</taxon>
        <taxon>Magnoliopsida</taxon>
        <taxon>eudicotyledons</taxon>
        <taxon>Gunneridae</taxon>
        <taxon>Pentapetalae</taxon>
        <taxon>rosids</taxon>
        <taxon>fabids</taxon>
        <taxon>Fabales</taxon>
        <taxon>Fabaceae</taxon>
        <taxon>Papilionoideae</taxon>
        <taxon>50 kb inversion clade</taxon>
        <taxon>NPAAA clade</taxon>
        <taxon>indigoferoid/millettioid clade</taxon>
        <taxon>Phaseoleae</taxon>
        <taxon>Vigna</taxon>
    </lineage>
</organism>
<feature type="chain" id="PRO_5020023637" description="Phytosulfokine-beta" evidence="1">
    <location>
        <begin position="22"/>
        <end position="147"/>
    </location>
</feature>
<dbReference type="PANTHER" id="PTHR33743:SF19">
    <property type="entry name" value="PROTEIN GOLVEN 6"/>
    <property type="match status" value="1"/>
</dbReference>
<dbReference type="Pfam" id="PF21529">
    <property type="entry name" value="GLV1-2"/>
    <property type="match status" value="1"/>
</dbReference>
<evidence type="ECO:0008006" key="4">
    <source>
        <dbReference type="Google" id="ProtNLM"/>
    </source>
</evidence>
<evidence type="ECO:0000313" key="3">
    <source>
        <dbReference type="Proteomes" id="UP000501690"/>
    </source>
</evidence>
<keyword evidence="3" id="KW-1185">Reference proteome</keyword>
<proteinExistence type="predicted"/>
<evidence type="ECO:0000256" key="1">
    <source>
        <dbReference type="SAM" id="SignalP"/>
    </source>
</evidence>
<accession>A0A4D6NJD9</accession>
<dbReference type="Proteomes" id="UP000501690">
    <property type="component" value="Linkage Group LG11"/>
</dbReference>
<reference evidence="2 3" key="1">
    <citation type="submission" date="2019-04" db="EMBL/GenBank/DDBJ databases">
        <title>An improved genome assembly and genetic linkage map for asparagus bean, Vigna unguiculata ssp. sesquipedialis.</title>
        <authorList>
            <person name="Xia Q."/>
            <person name="Zhang R."/>
            <person name="Dong Y."/>
        </authorList>
    </citation>
    <scope>NUCLEOTIDE SEQUENCE [LARGE SCALE GENOMIC DNA]</scope>
    <source>
        <tissue evidence="2">Leaf</tissue>
    </source>
</reference>
<protein>
    <recommendedName>
        <fullName evidence="4">Phytosulfokine-beta</fullName>
    </recommendedName>
</protein>
<name>A0A4D6NJD9_VIGUN</name>
<dbReference type="AlphaFoldDB" id="A0A4D6NJD9"/>
<keyword evidence="1" id="KW-0732">Signal</keyword>
<feature type="signal peptide" evidence="1">
    <location>
        <begin position="1"/>
        <end position="21"/>
    </location>
</feature>
<gene>
    <name evidence="2" type="ORF">DEO72_LG11g784</name>
</gene>
<dbReference type="PANTHER" id="PTHR33743">
    <property type="entry name" value="PROTEIN GOLVEN 6-RELATED"/>
    <property type="match status" value="1"/>
</dbReference>